<dbReference type="EMBL" id="CP157484">
    <property type="protein sequence ID" value="XBO39964.1"/>
    <property type="molecule type" value="Genomic_DNA"/>
</dbReference>
<proteinExistence type="predicted"/>
<dbReference type="AlphaFoldDB" id="A0AAU7JII9"/>
<accession>A0AAU7JII9</accession>
<name>A0AAU7JII9_9HYPH</name>
<feature type="chain" id="PRO_5043593794" evidence="1">
    <location>
        <begin position="22"/>
        <end position="116"/>
    </location>
</feature>
<protein>
    <submittedName>
        <fullName evidence="2">Uncharacterized protein</fullName>
    </submittedName>
</protein>
<sequence length="116" mass="12101">MTKSMLLAALVLSAAATAGQAANYDGSYSVLLTTQRGACDKVYRFPVNVEGGKVFYAGQTGAVATGGVDAAGRVTATIQYGQDMLRANGRITPGYGEGRWTSPTRKCSGAWTADKR</sequence>
<evidence type="ECO:0000256" key="1">
    <source>
        <dbReference type="SAM" id="SignalP"/>
    </source>
</evidence>
<dbReference type="RefSeq" id="WP_406856815.1">
    <property type="nucleotide sequence ID" value="NZ_CP157484.1"/>
</dbReference>
<keyword evidence="1" id="KW-0732">Signal</keyword>
<gene>
    <name evidence="2" type="ORF">ABEG18_04045</name>
</gene>
<reference evidence="2" key="1">
    <citation type="submission" date="2024-05" db="EMBL/GenBank/DDBJ databases">
        <authorList>
            <person name="Kim S."/>
            <person name="Heo J."/>
            <person name="Choi H."/>
            <person name="Choi Y."/>
            <person name="Kwon S.-W."/>
            <person name="Kim Y."/>
        </authorList>
    </citation>
    <scope>NUCLEOTIDE SEQUENCE</scope>
    <source>
        <strain evidence="2">KACC 23698</strain>
    </source>
</reference>
<feature type="signal peptide" evidence="1">
    <location>
        <begin position="1"/>
        <end position="21"/>
    </location>
</feature>
<organism evidence="2">
    <name type="scientific">Alsobacter sp. KACC 23698</name>
    <dbReference type="NCBI Taxonomy" id="3149229"/>
    <lineage>
        <taxon>Bacteria</taxon>
        <taxon>Pseudomonadati</taxon>
        <taxon>Pseudomonadota</taxon>
        <taxon>Alphaproteobacteria</taxon>
        <taxon>Hyphomicrobiales</taxon>
        <taxon>Alsobacteraceae</taxon>
        <taxon>Alsobacter</taxon>
    </lineage>
</organism>
<evidence type="ECO:0000313" key="2">
    <source>
        <dbReference type="EMBL" id="XBO39964.1"/>
    </source>
</evidence>